<dbReference type="PANTHER" id="PTHR33223">
    <property type="entry name" value="CCHC-TYPE DOMAIN-CONTAINING PROTEIN"/>
    <property type="match status" value="1"/>
</dbReference>
<sequence>MFGGGPTEDPHAHLRNFEEIISTFRYNRVSPDAVRMMAFSFSLRDKAKWWLQSGDEGTFTTWEDLALGFITKFFPPSKNAKLRNEITSFKQDDGKGLGETWERYRDLLRRCPHHGISLWMQVQIFCNGLHLETKTMVDAAAGGSLSYKTPKEAQRMLNMMAPNYYQIVAVQPIQQDRRGVLNFDQTEPS</sequence>
<keyword evidence="3" id="KW-1185">Reference proteome</keyword>
<evidence type="ECO:0000313" key="2">
    <source>
        <dbReference type="EMBL" id="KAL3520018.1"/>
    </source>
</evidence>
<evidence type="ECO:0000313" key="3">
    <source>
        <dbReference type="Proteomes" id="UP001630127"/>
    </source>
</evidence>
<name>A0ABD2ZL31_9GENT</name>
<protein>
    <recommendedName>
        <fullName evidence="1">Retrotransposon gag domain-containing protein</fullName>
    </recommendedName>
</protein>
<dbReference type="AlphaFoldDB" id="A0ABD2ZL31"/>
<feature type="domain" description="Retrotransposon gag" evidence="1">
    <location>
        <begin position="38"/>
        <end position="130"/>
    </location>
</feature>
<dbReference type="Proteomes" id="UP001630127">
    <property type="component" value="Unassembled WGS sequence"/>
</dbReference>
<proteinExistence type="predicted"/>
<dbReference type="InterPro" id="IPR005162">
    <property type="entry name" value="Retrotrans_gag_dom"/>
</dbReference>
<organism evidence="2 3">
    <name type="scientific">Cinchona calisaya</name>
    <dbReference type="NCBI Taxonomy" id="153742"/>
    <lineage>
        <taxon>Eukaryota</taxon>
        <taxon>Viridiplantae</taxon>
        <taxon>Streptophyta</taxon>
        <taxon>Embryophyta</taxon>
        <taxon>Tracheophyta</taxon>
        <taxon>Spermatophyta</taxon>
        <taxon>Magnoliopsida</taxon>
        <taxon>eudicotyledons</taxon>
        <taxon>Gunneridae</taxon>
        <taxon>Pentapetalae</taxon>
        <taxon>asterids</taxon>
        <taxon>lamiids</taxon>
        <taxon>Gentianales</taxon>
        <taxon>Rubiaceae</taxon>
        <taxon>Cinchonoideae</taxon>
        <taxon>Cinchoneae</taxon>
        <taxon>Cinchona</taxon>
    </lineage>
</organism>
<comment type="caution">
    <text evidence="2">The sequence shown here is derived from an EMBL/GenBank/DDBJ whole genome shotgun (WGS) entry which is preliminary data.</text>
</comment>
<reference evidence="2 3" key="1">
    <citation type="submission" date="2024-11" db="EMBL/GenBank/DDBJ databases">
        <title>A near-complete genome assembly of Cinchona calisaya.</title>
        <authorList>
            <person name="Lian D.C."/>
            <person name="Zhao X.W."/>
            <person name="Wei L."/>
        </authorList>
    </citation>
    <scope>NUCLEOTIDE SEQUENCE [LARGE SCALE GENOMIC DNA]</scope>
    <source>
        <tissue evidence="2">Nenye</tissue>
    </source>
</reference>
<gene>
    <name evidence="2" type="ORF">ACH5RR_018167</name>
</gene>
<dbReference type="EMBL" id="JBJUIK010000008">
    <property type="protein sequence ID" value="KAL3520018.1"/>
    <property type="molecule type" value="Genomic_DNA"/>
</dbReference>
<dbReference type="PANTHER" id="PTHR33223:SF11">
    <property type="entry name" value="ELEMENT PROTEIN, PUTATIVE-RELATED"/>
    <property type="match status" value="1"/>
</dbReference>
<accession>A0ABD2ZL31</accession>
<evidence type="ECO:0000259" key="1">
    <source>
        <dbReference type="Pfam" id="PF03732"/>
    </source>
</evidence>
<dbReference type="Pfam" id="PF03732">
    <property type="entry name" value="Retrotrans_gag"/>
    <property type="match status" value="1"/>
</dbReference>